<organism evidence="4">
    <name type="scientific">Salinispirillum sp. LH 10-3-1</name>
    <dbReference type="NCBI Taxonomy" id="2952525"/>
    <lineage>
        <taxon>Bacteria</taxon>
        <taxon>Pseudomonadati</taxon>
        <taxon>Pseudomonadota</taxon>
        <taxon>Gammaproteobacteria</taxon>
        <taxon>Oceanospirillales</taxon>
        <taxon>Saccharospirillaceae</taxon>
        <taxon>Salinispirillum</taxon>
    </lineage>
</organism>
<dbReference type="InterPro" id="IPR016181">
    <property type="entry name" value="Acyl_CoA_acyltransferase"/>
</dbReference>
<dbReference type="Pfam" id="PF00583">
    <property type="entry name" value="Acetyltransf_1"/>
    <property type="match status" value="1"/>
</dbReference>
<evidence type="ECO:0000313" key="4">
    <source>
        <dbReference type="EMBL" id="WLD57959.1"/>
    </source>
</evidence>
<dbReference type="AlphaFoldDB" id="A0AB38YFW4"/>
<dbReference type="GO" id="GO:0016747">
    <property type="term" value="F:acyltransferase activity, transferring groups other than amino-acyl groups"/>
    <property type="evidence" value="ECO:0007669"/>
    <property type="project" value="InterPro"/>
</dbReference>
<name>A0AB38YFW4_9GAMM</name>
<keyword evidence="2" id="KW-0012">Acyltransferase</keyword>
<gene>
    <name evidence="4" type="ORF">NFC81_14775</name>
</gene>
<dbReference type="EMBL" id="CP101717">
    <property type="protein sequence ID" value="WLD57959.1"/>
    <property type="molecule type" value="Genomic_DNA"/>
</dbReference>
<evidence type="ECO:0000256" key="2">
    <source>
        <dbReference type="ARBA" id="ARBA00023315"/>
    </source>
</evidence>
<dbReference type="InterPro" id="IPR050832">
    <property type="entry name" value="Bact_Acetyltransf"/>
</dbReference>
<dbReference type="PANTHER" id="PTHR43877">
    <property type="entry name" value="AMINOALKYLPHOSPHONATE N-ACETYLTRANSFERASE-RELATED-RELATED"/>
    <property type="match status" value="1"/>
</dbReference>
<evidence type="ECO:0000256" key="1">
    <source>
        <dbReference type="ARBA" id="ARBA00022679"/>
    </source>
</evidence>
<proteinExistence type="predicted"/>
<keyword evidence="1" id="KW-0808">Transferase</keyword>
<sequence length="160" mass="17501">MIHARRADPHNDQDANAIVTLLNGYAMDPMGGGEPLSDFAQSNLINELRKRPTAHIVLGFVDDQPAGLVNCFEGFSTFACKPILNIHDVTVDPAYRGKGLSTVMLDKVEDIARELGCCKLTLEVLEGNTVAQAAYERMGFAGYELDPAMGRAMFWQKKLG</sequence>
<dbReference type="CDD" id="cd04301">
    <property type="entry name" value="NAT_SF"/>
    <property type="match status" value="1"/>
</dbReference>
<dbReference type="SUPFAM" id="SSF55729">
    <property type="entry name" value="Acyl-CoA N-acyltransferases (Nat)"/>
    <property type="match status" value="1"/>
</dbReference>
<protein>
    <submittedName>
        <fullName evidence="4">GNAT family N-acetyltransferase</fullName>
    </submittedName>
</protein>
<dbReference type="RefSeq" id="WP_304995242.1">
    <property type="nucleotide sequence ID" value="NZ_CP101717.1"/>
</dbReference>
<dbReference type="InterPro" id="IPR000182">
    <property type="entry name" value="GNAT_dom"/>
</dbReference>
<reference evidence="4" key="1">
    <citation type="submission" date="2022-07" db="EMBL/GenBank/DDBJ databases">
        <title>Complete genome sequence of Salinispirillum sp. LH10-3-1 capable of multiple carbohydrate inversion isolated from a soda lake.</title>
        <authorList>
            <person name="Liu J."/>
            <person name="Zhai Y."/>
            <person name="Zhang H."/>
            <person name="Yang H."/>
            <person name="Qu J."/>
            <person name="Li J."/>
        </authorList>
    </citation>
    <scope>NUCLEOTIDE SEQUENCE</scope>
    <source>
        <strain evidence="4">LH 10-3-1</strain>
    </source>
</reference>
<dbReference type="Gene3D" id="3.40.630.30">
    <property type="match status" value="1"/>
</dbReference>
<accession>A0AB38YFW4</accession>
<dbReference type="PANTHER" id="PTHR43877:SF2">
    <property type="entry name" value="AMINOALKYLPHOSPHONATE N-ACETYLTRANSFERASE-RELATED"/>
    <property type="match status" value="1"/>
</dbReference>
<dbReference type="PROSITE" id="PS51186">
    <property type="entry name" value="GNAT"/>
    <property type="match status" value="1"/>
</dbReference>
<evidence type="ECO:0000259" key="3">
    <source>
        <dbReference type="PROSITE" id="PS51186"/>
    </source>
</evidence>
<feature type="domain" description="N-acetyltransferase" evidence="3">
    <location>
        <begin position="2"/>
        <end position="160"/>
    </location>
</feature>